<protein>
    <submittedName>
        <fullName evidence="2">Uncharacterized protein</fullName>
    </submittedName>
</protein>
<keyword evidence="3" id="KW-1185">Reference proteome</keyword>
<accession>A0A6A2WBD8</accession>
<reference evidence="2" key="1">
    <citation type="submission" date="2019-09" db="EMBL/GenBank/DDBJ databases">
        <title>Draft genome information of white flower Hibiscus syriacus.</title>
        <authorList>
            <person name="Kim Y.-M."/>
        </authorList>
    </citation>
    <scope>NUCLEOTIDE SEQUENCE [LARGE SCALE GENOMIC DNA]</scope>
    <source>
        <strain evidence="2">YM2019G1</strain>
    </source>
</reference>
<name>A0A6A2WBD8_HIBSY</name>
<gene>
    <name evidence="2" type="ORF">F3Y22_tig00117032pilonHSYRG00064</name>
</gene>
<dbReference type="Proteomes" id="UP000436088">
    <property type="component" value="Unassembled WGS sequence"/>
</dbReference>
<comment type="caution">
    <text evidence="2">The sequence shown here is derived from an EMBL/GenBank/DDBJ whole genome shotgun (WGS) entry which is preliminary data.</text>
</comment>
<feature type="compositionally biased region" description="Acidic residues" evidence="1">
    <location>
        <begin position="48"/>
        <end position="57"/>
    </location>
</feature>
<sequence length="155" mass="16833">MAHLKEMMRFSFFKFQLVCVEDDRVSSECSTGAMASASPNAKVAAVDGEGEDDDLDDTATSSQVCEGKIVDQSSDLSKDSKEAGTSASEPPTWVEWRETPGSDETSDIVRNCEVQMKLVDKNPDDTTDPSSSSSVNTSETALETSHYQRKPLLNP</sequence>
<organism evidence="2 3">
    <name type="scientific">Hibiscus syriacus</name>
    <name type="common">Rose of Sharon</name>
    <dbReference type="NCBI Taxonomy" id="106335"/>
    <lineage>
        <taxon>Eukaryota</taxon>
        <taxon>Viridiplantae</taxon>
        <taxon>Streptophyta</taxon>
        <taxon>Embryophyta</taxon>
        <taxon>Tracheophyta</taxon>
        <taxon>Spermatophyta</taxon>
        <taxon>Magnoliopsida</taxon>
        <taxon>eudicotyledons</taxon>
        <taxon>Gunneridae</taxon>
        <taxon>Pentapetalae</taxon>
        <taxon>rosids</taxon>
        <taxon>malvids</taxon>
        <taxon>Malvales</taxon>
        <taxon>Malvaceae</taxon>
        <taxon>Malvoideae</taxon>
        <taxon>Hibiscus</taxon>
    </lineage>
</organism>
<feature type="region of interest" description="Disordered" evidence="1">
    <location>
        <begin position="29"/>
        <end position="155"/>
    </location>
</feature>
<dbReference type="AlphaFoldDB" id="A0A6A2WBD8"/>
<feature type="compositionally biased region" description="Low complexity" evidence="1">
    <location>
        <begin position="128"/>
        <end position="138"/>
    </location>
</feature>
<evidence type="ECO:0000313" key="2">
    <source>
        <dbReference type="EMBL" id="KAE8655302.1"/>
    </source>
</evidence>
<evidence type="ECO:0000313" key="3">
    <source>
        <dbReference type="Proteomes" id="UP000436088"/>
    </source>
</evidence>
<evidence type="ECO:0000256" key="1">
    <source>
        <dbReference type="SAM" id="MobiDB-lite"/>
    </source>
</evidence>
<proteinExistence type="predicted"/>
<dbReference type="EMBL" id="VEPZ02001781">
    <property type="protein sequence ID" value="KAE8655302.1"/>
    <property type="molecule type" value="Genomic_DNA"/>
</dbReference>